<keyword evidence="3" id="KW-1185">Reference proteome</keyword>
<evidence type="ECO:0000256" key="1">
    <source>
        <dbReference type="SAM" id="MobiDB-lite"/>
    </source>
</evidence>
<gene>
    <name evidence="2" type="ordered locus">Strop_2155</name>
</gene>
<sequence length="163" mass="17491">MARHGRQGLPGSRRDKLRRLAPSGLPGCGRIGWQAGGMNGTPLLIVDAANVVGSRPDGWWRDRVGATTRLRDSLTGLSDSGVPPELPPPVEVVLVVEGAARGVPAVSGVRVVAAQRSGDDVVVDLVAAEPQRRRVVITADRELRERVIRRGAEVRGPRWLTSY</sequence>
<evidence type="ECO:0008006" key="4">
    <source>
        <dbReference type="Google" id="ProtNLM"/>
    </source>
</evidence>
<reference evidence="3" key="1">
    <citation type="journal article" date="2007" name="Proc. Natl. Acad. Sci. U.S.A.">
        <title>Genome sequencing reveals complex secondary metabolome in the marine actinomycete Salinispora tropica.</title>
        <authorList>
            <person name="Udwary D.W."/>
            <person name="Zeigler L."/>
            <person name="Asolkar R.N."/>
            <person name="Singan V."/>
            <person name="Lapidus A."/>
            <person name="Fenical W."/>
            <person name="Jensen P.R."/>
            <person name="Moore B.S."/>
        </authorList>
    </citation>
    <scope>NUCLEOTIDE SEQUENCE [LARGE SCALE GENOMIC DNA]</scope>
    <source>
        <strain evidence="3">ATCC BAA-916 / DSM 44818 / CNB-440</strain>
    </source>
</reference>
<dbReference type="Proteomes" id="UP000000235">
    <property type="component" value="Chromosome"/>
</dbReference>
<proteinExistence type="predicted"/>
<feature type="region of interest" description="Disordered" evidence="1">
    <location>
        <begin position="1"/>
        <end position="21"/>
    </location>
</feature>
<dbReference type="STRING" id="369723.Strop_2155"/>
<name>A4X6V6_SALTO</name>
<dbReference type="KEGG" id="stp:Strop_2155"/>
<evidence type="ECO:0000313" key="3">
    <source>
        <dbReference type="Proteomes" id="UP000000235"/>
    </source>
</evidence>
<dbReference type="HOGENOM" id="CLU_098980_1_0_11"/>
<accession>A4X6V6</accession>
<dbReference type="eggNOG" id="COG0494">
    <property type="taxonomic scope" value="Bacteria"/>
</dbReference>
<dbReference type="AlphaFoldDB" id="A4X6V6"/>
<protein>
    <recommendedName>
        <fullName evidence="4">NTP pyrophosphohydrolase</fullName>
    </recommendedName>
</protein>
<evidence type="ECO:0000313" key="2">
    <source>
        <dbReference type="EMBL" id="ABP54606.1"/>
    </source>
</evidence>
<dbReference type="EMBL" id="CP000667">
    <property type="protein sequence ID" value="ABP54606.1"/>
    <property type="molecule type" value="Genomic_DNA"/>
</dbReference>
<organism evidence="2 3">
    <name type="scientific">Salinispora tropica (strain ATCC BAA-916 / DSM 44818 / JCM 13857 / NBRC 105044 / CNB-440)</name>
    <dbReference type="NCBI Taxonomy" id="369723"/>
    <lineage>
        <taxon>Bacteria</taxon>
        <taxon>Bacillati</taxon>
        <taxon>Actinomycetota</taxon>
        <taxon>Actinomycetes</taxon>
        <taxon>Micromonosporales</taxon>
        <taxon>Micromonosporaceae</taxon>
        <taxon>Salinispora</taxon>
    </lineage>
</organism>